<reference evidence="1 2" key="1">
    <citation type="journal article" date="2019" name="Sci. Rep.">
        <title>Orb-weaving spider Araneus ventricosus genome elucidates the spidroin gene catalogue.</title>
        <authorList>
            <person name="Kono N."/>
            <person name="Nakamura H."/>
            <person name="Ohtoshi R."/>
            <person name="Moran D.A.P."/>
            <person name="Shinohara A."/>
            <person name="Yoshida Y."/>
            <person name="Fujiwara M."/>
            <person name="Mori M."/>
            <person name="Tomita M."/>
            <person name="Arakawa K."/>
        </authorList>
    </citation>
    <scope>NUCLEOTIDE SEQUENCE [LARGE SCALE GENOMIC DNA]</scope>
</reference>
<dbReference type="AlphaFoldDB" id="A0A4Y2ALI7"/>
<keyword evidence="2" id="KW-1185">Reference proteome</keyword>
<sequence length="86" mass="9432">MIYDNGEASPSSQSYLGEPRYHLRLKSDLTPICWGRLPSSGLQAKLAHICVSFGLKPGKPPATGWTATRNSLLKRASVFRFLNNVG</sequence>
<proteinExistence type="predicted"/>
<name>A0A4Y2ALI7_ARAVE</name>
<gene>
    <name evidence="1" type="ORF">AVEN_28920_1</name>
</gene>
<protein>
    <submittedName>
        <fullName evidence="1">Uncharacterized protein</fullName>
    </submittedName>
</protein>
<organism evidence="1 2">
    <name type="scientific">Araneus ventricosus</name>
    <name type="common">Orbweaver spider</name>
    <name type="synonym">Epeira ventricosa</name>
    <dbReference type="NCBI Taxonomy" id="182803"/>
    <lineage>
        <taxon>Eukaryota</taxon>
        <taxon>Metazoa</taxon>
        <taxon>Ecdysozoa</taxon>
        <taxon>Arthropoda</taxon>
        <taxon>Chelicerata</taxon>
        <taxon>Arachnida</taxon>
        <taxon>Araneae</taxon>
        <taxon>Araneomorphae</taxon>
        <taxon>Entelegynae</taxon>
        <taxon>Araneoidea</taxon>
        <taxon>Araneidae</taxon>
        <taxon>Araneus</taxon>
    </lineage>
</organism>
<evidence type="ECO:0000313" key="2">
    <source>
        <dbReference type="Proteomes" id="UP000499080"/>
    </source>
</evidence>
<dbReference type="EMBL" id="BGPR01000020">
    <property type="protein sequence ID" value="GBL79854.1"/>
    <property type="molecule type" value="Genomic_DNA"/>
</dbReference>
<evidence type="ECO:0000313" key="1">
    <source>
        <dbReference type="EMBL" id="GBL79854.1"/>
    </source>
</evidence>
<comment type="caution">
    <text evidence="1">The sequence shown here is derived from an EMBL/GenBank/DDBJ whole genome shotgun (WGS) entry which is preliminary data.</text>
</comment>
<accession>A0A4Y2ALI7</accession>
<dbReference type="Proteomes" id="UP000499080">
    <property type="component" value="Unassembled WGS sequence"/>
</dbReference>